<gene>
    <name evidence="2" type="ORF">PBS001_LOCUS4456</name>
    <name evidence="1" type="ORF">PBS003_LOCUS3899</name>
</gene>
<dbReference type="AlphaFoldDB" id="A0AAU9LAP4"/>
<dbReference type="Proteomes" id="UP001160483">
    <property type="component" value="Unassembled WGS sequence"/>
</dbReference>
<sequence length="541" mass="60149">MNTITLSETVAHVGQNVRFIAAIQQITTGKKVLMDQCRICSCYILHVGDASRQFFKITCWGDAPPTLLHSSSTSDSSKDLHPMHLPITDKVVQVGDIVLFSSCRIKLYQGNVEAQFLLRNGKAATSSSIQLLYRKGLYSSTKDVSLLTLYPMIEWYKQYRREFIVMNDVVTLSGAKKRKNRSTIKELRDNMVVSVLCKLRPASIKTNKTIGKKNGVVSELDGVLMCELVMFDSAEDGMLVNLWDQHAEKRFVARLLNHPGAIIIDGVFVSLQALSNRLLANTTLHTTFHLLDPCDTESIALERKIARSKYAVQRSTSFTTPTDLTSFSTFKELKGSSFQGLATLKNIHIEQVCLGRHFGHEATVLARFAARLVEQYCTKCYQTLPELACQDNTTQSHFEACANKCKTRRGSANNASCAWRYRSFTMVLRDAKKETLQVKVEHQTIFEIAGKIEAQALINGSCNASPSSRFNAASAVTSLLNALVEDANQKFEAQLVCSIVKHGDNPSQATDSCQDSSLNEEGILERVYSLVSLVPCDVFTI</sequence>
<dbReference type="EMBL" id="CAKKTJ010000168">
    <property type="protein sequence ID" value="CAH0477146.1"/>
    <property type="molecule type" value="Genomic_DNA"/>
</dbReference>
<evidence type="ECO:0000313" key="2">
    <source>
        <dbReference type="EMBL" id="CAH0517870.1"/>
    </source>
</evidence>
<evidence type="ECO:0008006" key="5">
    <source>
        <dbReference type="Google" id="ProtNLM"/>
    </source>
</evidence>
<dbReference type="EMBL" id="CAKLCB010000253">
    <property type="protein sequence ID" value="CAH0517870.1"/>
    <property type="molecule type" value="Genomic_DNA"/>
</dbReference>
<name>A0AAU9LAP4_9STRA</name>
<reference evidence="1 3" key="1">
    <citation type="submission" date="2021-11" db="EMBL/GenBank/DDBJ databases">
        <authorList>
            <person name="Islam A."/>
            <person name="Islam S."/>
            <person name="Flora M.S."/>
            <person name="Rahman M."/>
            <person name="Ziaur R.M."/>
            <person name="Epstein J.H."/>
            <person name="Hassan M."/>
            <person name="Klassen M."/>
            <person name="Woodard K."/>
            <person name="Webb A."/>
            <person name="Webby R.J."/>
            <person name="El Zowalaty M.E."/>
        </authorList>
    </citation>
    <scope>NUCLEOTIDE SEQUENCE</scope>
    <source>
        <strain evidence="2">Pbs1</strain>
        <strain evidence="1">Pbs3</strain>
    </source>
</reference>
<evidence type="ECO:0000313" key="3">
    <source>
        <dbReference type="Proteomes" id="UP001158986"/>
    </source>
</evidence>
<proteinExistence type="predicted"/>
<accession>A0AAU9LAP4</accession>
<protein>
    <recommendedName>
        <fullName evidence="5">CST complex subunit CTC1</fullName>
    </recommendedName>
</protein>
<evidence type="ECO:0000313" key="4">
    <source>
        <dbReference type="Proteomes" id="UP001160483"/>
    </source>
</evidence>
<keyword evidence="3" id="KW-1185">Reference proteome</keyword>
<organism evidence="1 4">
    <name type="scientific">Peronospora belbahrii</name>
    <dbReference type="NCBI Taxonomy" id="622444"/>
    <lineage>
        <taxon>Eukaryota</taxon>
        <taxon>Sar</taxon>
        <taxon>Stramenopiles</taxon>
        <taxon>Oomycota</taxon>
        <taxon>Peronosporomycetes</taxon>
        <taxon>Peronosporales</taxon>
        <taxon>Peronosporaceae</taxon>
        <taxon>Peronospora</taxon>
    </lineage>
</organism>
<dbReference type="Proteomes" id="UP001158986">
    <property type="component" value="Unassembled WGS sequence"/>
</dbReference>
<comment type="caution">
    <text evidence="1">The sequence shown here is derived from an EMBL/GenBank/DDBJ whole genome shotgun (WGS) entry which is preliminary data.</text>
</comment>
<evidence type="ECO:0000313" key="1">
    <source>
        <dbReference type="EMBL" id="CAH0477146.1"/>
    </source>
</evidence>